<keyword evidence="2" id="KW-1185">Reference proteome</keyword>
<evidence type="ECO:0000313" key="1">
    <source>
        <dbReference type="EMBL" id="WAQ81072.1"/>
    </source>
</evidence>
<evidence type="ECO:0000313" key="2">
    <source>
        <dbReference type="Proteomes" id="UP001164743"/>
    </source>
</evidence>
<reference evidence="1" key="1">
    <citation type="submission" date="2022-10" db="EMBL/GenBank/DDBJ databases">
        <title>Puccinia triticina Genome sequencing and assembly.</title>
        <authorList>
            <person name="Li C."/>
        </authorList>
    </citation>
    <scope>NUCLEOTIDE SEQUENCE</scope>
    <source>
        <strain evidence="1">Pt15</strain>
    </source>
</reference>
<organism evidence="1 2">
    <name type="scientific">Puccinia triticina</name>
    <dbReference type="NCBI Taxonomy" id="208348"/>
    <lineage>
        <taxon>Eukaryota</taxon>
        <taxon>Fungi</taxon>
        <taxon>Dikarya</taxon>
        <taxon>Basidiomycota</taxon>
        <taxon>Pucciniomycotina</taxon>
        <taxon>Pucciniomycetes</taxon>
        <taxon>Pucciniales</taxon>
        <taxon>Pucciniaceae</taxon>
        <taxon>Puccinia</taxon>
    </lineage>
</organism>
<dbReference type="Proteomes" id="UP001164743">
    <property type="component" value="Chromosome 1A"/>
</dbReference>
<dbReference type="GeneID" id="77806331"/>
<protein>
    <submittedName>
        <fullName evidence="1">Uncharacterized protein</fullName>
    </submittedName>
</protein>
<sequence length="116" mass="12486">MGSTTTPTCLHMGLAWTHTDTTPVPTQWRTLNIKAKGTRGSNSATSLIRACEPLGIGESDLWALLKLQLTLPPTPAVSSCLSQAGPHQTQDIPEWVHHPPHTPRIPVLVCLEPTPA</sequence>
<dbReference type="RefSeq" id="XP_053016627.1">
    <property type="nucleotide sequence ID" value="XM_053165436.1"/>
</dbReference>
<accession>A0ABY7CE13</accession>
<name>A0ABY7CE13_9BASI</name>
<dbReference type="EMBL" id="CP110421">
    <property type="protein sequence ID" value="WAQ81072.1"/>
    <property type="molecule type" value="Genomic_DNA"/>
</dbReference>
<proteinExistence type="predicted"/>
<gene>
    <name evidence="1" type="ORF">PtA15_1A410</name>
</gene>